<dbReference type="RefSeq" id="XP_024927025.2">
    <property type="nucleotide sequence ID" value="XM_025071257.3"/>
</dbReference>
<dbReference type="Proteomes" id="UP001652623">
    <property type="component" value="Chromosome 9"/>
</dbReference>
<dbReference type="GeneID" id="107411196"/>
<organism evidence="2 3">
    <name type="scientific">Ziziphus jujuba</name>
    <name type="common">Chinese jujube</name>
    <name type="synonym">Ziziphus sativa</name>
    <dbReference type="NCBI Taxonomy" id="326968"/>
    <lineage>
        <taxon>Eukaryota</taxon>
        <taxon>Viridiplantae</taxon>
        <taxon>Streptophyta</taxon>
        <taxon>Embryophyta</taxon>
        <taxon>Tracheophyta</taxon>
        <taxon>Spermatophyta</taxon>
        <taxon>Magnoliopsida</taxon>
        <taxon>eudicotyledons</taxon>
        <taxon>Gunneridae</taxon>
        <taxon>Pentapetalae</taxon>
        <taxon>rosids</taxon>
        <taxon>fabids</taxon>
        <taxon>Rosales</taxon>
        <taxon>Rhamnaceae</taxon>
        <taxon>Paliureae</taxon>
        <taxon>Ziziphus</taxon>
    </lineage>
</organism>
<feature type="transmembrane region" description="Helical" evidence="1">
    <location>
        <begin position="207"/>
        <end position="229"/>
    </location>
</feature>
<keyword evidence="1" id="KW-0812">Transmembrane</keyword>
<gene>
    <name evidence="3" type="primary">LOC107411196</name>
</gene>
<evidence type="ECO:0000256" key="1">
    <source>
        <dbReference type="SAM" id="Phobius"/>
    </source>
</evidence>
<dbReference type="PANTHER" id="PTHR36000">
    <property type="entry name" value="DEFECTIVE 1273 PROTEIN, PUTATIVE-RELATED"/>
    <property type="match status" value="1"/>
</dbReference>
<name>A0A6P6FZW6_ZIZJJ</name>
<reference evidence="3" key="1">
    <citation type="submission" date="2025-08" db="UniProtKB">
        <authorList>
            <consortium name="RefSeq"/>
        </authorList>
    </citation>
    <scope>IDENTIFICATION</scope>
    <source>
        <tissue evidence="3">Seedling</tissue>
    </source>
</reference>
<keyword evidence="1" id="KW-0472">Membrane</keyword>
<evidence type="ECO:0000313" key="2">
    <source>
        <dbReference type="Proteomes" id="UP001652623"/>
    </source>
</evidence>
<evidence type="ECO:0000313" key="3">
    <source>
        <dbReference type="RefSeq" id="XP_024927025.2"/>
    </source>
</evidence>
<accession>A0A6P6FZW6</accession>
<keyword evidence="2" id="KW-1185">Reference proteome</keyword>
<dbReference type="PANTHER" id="PTHR36000:SF2">
    <property type="entry name" value="DEFECTIVE 1273 PROTEIN, PUTATIVE-RELATED"/>
    <property type="match status" value="1"/>
</dbReference>
<proteinExistence type="predicted"/>
<feature type="transmembrane region" description="Helical" evidence="1">
    <location>
        <begin position="151"/>
        <end position="172"/>
    </location>
</feature>
<keyword evidence="1" id="KW-1133">Transmembrane helix</keyword>
<sequence>MANLYPSNLLSASTRFKASTEMALKTHHHPFLQGFKEGFSQYDKKCHYSSSFIPSGLFQNSGPKVMCAMNMASGQSDDPGKTKLERLQDMAIKLWESTPAPVKSFPWNRAFDNFVQLILDLILAVVRYLSVPLLVVSSLSEISYCAHEKKLFLMPVPLLIGIAVAEVLRQTALDVSPLLKDAEVPWHLICMAILFTLLKLAGPSLPYWGRIFVPHFANGGLFRTLWAFWQRRKRH</sequence>
<feature type="transmembrane region" description="Helical" evidence="1">
    <location>
        <begin position="117"/>
        <end position="139"/>
    </location>
</feature>
<protein>
    <submittedName>
        <fullName evidence="3">Uncharacterized protein LOC107411196</fullName>
    </submittedName>
</protein>